<proteinExistence type="predicted"/>
<organism evidence="9 10">
    <name type="scientific">Rhodanobacter lycopersici</name>
    <dbReference type="NCBI Taxonomy" id="3162487"/>
    <lineage>
        <taxon>Bacteria</taxon>
        <taxon>Pseudomonadati</taxon>
        <taxon>Pseudomonadota</taxon>
        <taxon>Gammaproteobacteria</taxon>
        <taxon>Lysobacterales</taxon>
        <taxon>Rhodanobacteraceae</taxon>
        <taxon>Rhodanobacter</taxon>
    </lineage>
</organism>
<dbReference type="InterPro" id="IPR050250">
    <property type="entry name" value="Macrolide_Exporter_MacB"/>
</dbReference>
<dbReference type="PANTHER" id="PTHR30572:SF18">
    <property type="entry name" value="ABC-TYPE MACROLIDE FAMILY EXPORT SYSTEM PERMEASE COMPONENT 2"/>
    <property type="match status" value="1"/>
</dbReference>
<sequence length="436" mass="47659">MFGYYLELALRSLRRHKVLAALMMLAIALGIGASVTMLAVLHNLSGNPLPGRSDVLFHPQVDPRPADLPGAKDEPPDDLTYIDAANLYQLGIAPRRAVMSSNWLPVGKDAPDSPLAMYTDRATTADFFAMFGVPFLYGSAWSAQDDANHTQVVVLSRAMNQKLFGGENSVGKTLLIATKTFRVAGVVDDWNPQPRFYDLNGGAFGKSEQMYLPFFTWLDLPQDYGYGPMDCWGNDPNAGTHDPKAPQCTWAQFWVQLDTTAQVADYRAALTQYSAQQHQLGRFQRAPNVRLRGLLDWLDYKHVIPVTVRMQTWIAFGVLLICMVNTVGLMVAKFLRKSGEIGVRRALGASRRDVFTQCLVEAGVVGVAGGLLGLPLAWLGLWMVRQQPVSFAASAHFDPSMLGVALALAVLSALAAGIWPALRASRVAPALQVKSL</sequence>
<keyword evidence="5 6" id="KW-0472">Membrane</keyword>
<dbReference type="PANTHER" id="PTHR30572">
    <property type="entry name" value="MEMBRANE COMPONENT OF TRANSPORTER-RELATED"/>
    <property type="match status" value="1"/>
</dbReference>
<protein>
    <submittedName>
        <fullName evidence="9">ABC transporter permease</fullName>
    </submittedName>
</protein>
<evidence type="ECO:0000256" key="1">
    <source>
        <dbReference type="ARBA" id="ARBA00004651"/>
    </source>
</evidence>
<gene>
    <name evidence="9" type="ORF">ABQJ54_05645</name>
</gene>
<feature type="domain" description="MacB-like periplasmic core" evidence="8">
    <location>
        <begin position="21"/>
        <end position="272"/>
    </location>
</feature>
<dbReference type="InterPro" id="IPR003838">
    <property type="entry name" value="ABC3_permease_C"/>
</dbReference>
<evidence type="ECO:0000256" key="5">
    <source>
        <dbReference type="ARBA" id="ARBA00023136"/>
    </source>
</evidence>
<evidence type="ECO:0000256" key="6">
    <source>
        <dbReference type="SAM" id="Phobius"/>
    </source>
</evidence>
<dbReference type="EMBL" id="JBFOHK010000001">
    <property type="protein sequence ID" value="MEW9571228.1"/>
    <property type="molecule type" value="Genomic_DNA"/>
</dbReference>
<name>A0ABV3QBM3_9GAMM</name>
<feature type="domain" description="ABC3 transporter permease C-terminal" evidence="7">
    <location>
        <begin position="314"/>
        <end position="428"/>
    </location>
</feature>
<dbReference type="Proteomes" id="UP001556220">
    <property type="component" value="Unassembled WGS sequence"/>
</dbReference>
<evidence type="ECO:0000259" key="8">
    <source>
        <dbReference type="Pfam" id="PF12704"/>
    </source>
</evidence>
<feature type="transmembrane region" description="Helical" evidence="6">
    <location>
        <begin position="313"/>
        <end position="335"/>
    </location>
</feature>
<keyword evidence="3 6" id="KW-0812">Transmembrane</keyword>
<reference evidence="9 10" key="1">
    <citation type="submission" date="2024-06" db="EMBL/GenBank/DDBJ databases">
        <authorList>
            <person name="Woo H."/>
        </authorList>
    </citation>
    <scope>NUCLEOTIDE SEQUENCE [LARGE SCALE GENOMIC DNA]</scope>
    <source>
        <strain evidence="9 10">Si-c</strain>
    </source>
</reference>
<comment type="caution">
    <text evidence="9">The sequence shown here is derived from an EMBL/GenBank/DDBJ whole genome shotgun (WGS) entry which is preliminary data.</text>
</comment>
<feature type="transmembrane region" description="Helical" evidence="6">
    <location>
        <begin position="401"/>
        <end position="422"/>
    </location>
</feature>
<feature type="transmembrane region" description="Helical" evidence="6">
    <location>
        <begin position="18"/>
        <end position="41"/>
    </location>
</feature>
<keyword evidence="4 6" id="KW-1133">Transmembrane helix</keyword>
<evidence type="ECO:0000256" key="4">
    <source>
        <dbReference type="ARBA" id="ARBA00022989"/>
    </source>
</evidence>
<comment type="subcellular location">
    <subcellularLocation>
        <location evidence="1">Cell membrane</location>
        <topology evidence="1">Multi-pass membrane protein</topology>
    </subcellularLocation>
</comment>
<dbReference type="Pfam" id="PF02687">
    <property type="entry name" value="FtsX"/>
    <property type="match status" value="1"/>
</dbReference>
<evidence type="ECO:0000259" key="7">
    <source>
        <dbReference type="Pfam" id="PF02687"/>
    </source>
</evidence>
<evidence type="ECO:0000256" key="2">
    <source>
        <dbReference type="ARBA" id="ARBA00022475"/>
    </source>
</evidence>
<evidence type="ECO:0000313" key="9">
    <source>
        <dbReference type="EMBL" id="MEW9571228.1"/>
    </source>
</evidence>
<feature type="transmembrane region" description="Helical" evidence="6">
    <location>
        <begin position="355"/>
        <end position="381"/>
    </location>
</feature>
<dbReference type="RefSeq" id="WP_367853288.1">
    <property type="nucleotide sequence ID" value="NZ_JBFOHK010000001.1"/>
</dbReference>
<accession>A0ABV3QBM3</accession>
<dbReference type="Pfam" id="PF12704">
    <property type="entry name" value="MacB_PCD"/>
    <property type="match status" value="1"/>
</dbReference>
<dbReference type="InterPro" id="IPR025857">
    <property type="entry name" value="MacB_PCD"/>
</dbReference>
<keyword evidence="10" id="KW-1185">Reference proteome</keyword>
<evidence type="ECO:0000256" key="3">
    <source>
        <dbReference type="ARBA" id="ARBA00022692"/>
    </source>
</evidence>
<evidence type="ECO:0000313" key="10">
    <source>
        <dbReference type="Proteomes" id="UP001556220"/>
    </source>
</evidence>
<keyword evidence="2" id="KW-1003">Cell membrane</keyword>